<evidence type="ECO:0000256" key="2">
    <source>
        <dbReference type="ARBA" id="ARBA00023125"/>
    </source>
</evidence>
<dbReference type="SMART" id="SM00419">
    <property type="entry name" value="HTH_CRP"/>
    <property type="match status" value="1"/>
</dbReference>
<keyword evidence="2" id="KW-0238">DNA-binding</keyword>
<dbReference type="EMBL" id="NEVM01000005">
    <property type="protein sequence ID" value="OZI29810.1"/>
    <property type="molecule type" value="Genomic_DNA"/>
</dbReference>
<name>A0A261RZ39_9BORD</name>
<dbReference type="InterPro" id="IPR012318">
    <property type="entry name" value="HTH_CRP"/>
</dbReference>
<evidence type="ECO:0000256" key="3">
    <source>
        <dbReference type="ARBA" id="ARBA00023163"/>
    </source>
</evidence>
<dbReference type="Pfam" id="PF00027">
    <property type="entry name" value="cNMP_binding"/>
    <property type="match status" value="1"/>
</dbReference>
<dbReference type="OrthoDB" id="190787at2"/>
<sequence>MTKVNSLPEPLRIVLALRAHEWFGDVDDAALAGLARCSRWVEFEPGDMLLSEGQEATSCLLVCHGKLQGLRYTPEGGDKVFGHVGPGGFLSVLNLFEATPRHLHCARAIEAGAACLLNGAALRRLCGEHAGLAGRLLRHAANLVRHHTDQIDWLTSSSAEERLAEYVLRAGRPKANQPINLPLTHSQIAVKLGMRAETLSRIFAKWRREGYISDGRGMLRVLRPERLEALTRAGHADKPQA</sequence>
<dbReference type="PROSITE" id="PS51063">
    <property type="entry name" value="HTH_CRP_2"/>
    <property type="match status" value="1"/>
</dbReference>
<comment type="caution">
    <text evidence="6">The sequence shown here is derived from an EMBL/GenBank/DDBJ whole genome shotgun (WGS) entry which is preliminary data.</text>
</comment>
<dbReference type="PANTHER" id="PTHR24567:SF28">
    <property type="entry name" value="LISTERIOLYSIN REGULATORY PROTEIN"/>
    <property type="match status" value="1"/>
</dbReference>
<accession>A0A261RZ39</accession>
<dbReference type="SUPFAM" id="SSF46785">
    <property type="entry name" value="Winged helix' DNA-binding domain"/>
    <property type="match status" value="1"/>
</dbReference>
<keyword evidence="1" id="KW-0805">Transcription regulation</keyword>
<evidence type="ECO:0000313" key="6">
    <source>
        <dbReference type="EMBL" id="OZI29810.1"/>
    </source>
</evidence>
<keyword evidence="7" id="KW-1185">Reference proteome</keyword>
<dbReference type="SUPFAM" id="SSF51206">
    <property type="entry name" value="cAMP-binding domain-like"/>
    <property type="match status" value="1"/>
</dbReference>
<dbReference type="PROSITE" id="PS50042">
    <property type="entry name" value="CNMP_BINDING_3"/>
    <property type="match status" value="1"/>
</dbReference>
<organism evidence="6 7">
    <name type="scientific">Bordetella genomosp. 10</name>
    <dbReference type="NCBI Taxonomy" id="1416804"/>
    <lineage>
        <taxon>Bacteria</taxon>
        <taxon>Pseudomonadati</taxon>
        <taxon>Pseudomonadota</taxon>
        <taxon>Betaproteobacteria</taxon>
        <taxon>Burkholderiales</taxon>
        <taxon>Alcaligenaceae</taxon>
        <taxon>Bordetella</taxon>
    </lineage>
</organism>
<gene>
    <name evidence="6" type="ORF">CAL29_17020</name>
</gene>
<dbReference type="CDD" id="cd00038">
    <property type="entry name" value="CAP_ED"/>
    <property type="match status" value="1"/>
</dbReference>
<dbReference type="Proteomes" id="UP000216020">
    <property type="component" value="Unassembled WGS sequence"/>
</dbReference>
<dbReference type="AlphaFoldDB" id="A0A261RZ39"/>
<feature type="domain" description="Cyclic nucleotide-binding" evidence="4">
    <location>
        <begin position="22"/>
        <end position="101"/>
    </location>
</feature>
<dbReference type="GO" id="GO:0003700">
    <property type="term" value="F:DNA-binding transcription factor activity"/>
    <property type="evidence" value="ECO:0007669"/>
    <property type="project" value="TreeGrafter"/>
</dbReference>
<dbReference type="InterPro" id="IPR050397">
    <property type="entry name" value="Env_Response_Regulators"/>
</dbReference>
<dbReference type="InterPro" id="IPR036388">
    <property type="entry name" value="WH-like_DNA-bd_sf"/>
</dbReference>
<dbReference type="SMART" id="SM00100">
    <property type="entry name" value="cNMP"/>
    <property type="match status" value="1"/>
</dbReference>
<dbReference type="PANTHER" id="PTHR24567">
    <property type="entry name" value="CRP FAMILY TRANSCRIPTIONAL REGULATORY PROTEIN"/>
    <property type="match status" value="1"/>
</dbReference>
<dbReference type="InterPro" id="IPR000595">
    <property type="entry name" value="cNMP-bd_dom"/>
</dbReference>
<dbReference type="InterPro" id="IPR036390">
    <property type="entry name" value="WH_DNA-bd_sf"/>
</dbReference>
<dbReference type="Gene3D" id="2.60.120.10">
    <property type="entry name" value="Jelly Rolls"/>
    <property type="match status" value="1"/>
</dbReference>
<dbReference type="GO" id="GO:0003677">
    <property type="term" value="F:DNA binding"/>
    <property type="evidence" value="ECO:0007669"/>
    <property type="project" value="UniProtKB-KW"/>
</dbReference>
<evidence type="ECO:0000259" key="4">
    <source>
        <dbReference type="PROSITE" id="PS50042"/>
    </source>
</evidence>
<dbReference type="Gene3D" id="1.10.10.10">
    <property type="entry name" value="Winged helix-like DNA-binding domain superfamily/Winged helix DNA-binding domain"/>
    <property type="match status" value="1"/>
</dbReference>
<keyword evidence="3" id="KW-0804">Transcription</keyword>
<evidence type="ECO:0000256" key="1">
    <source>
        <dbReference type="ARBA" id="ARBA00023015"/>
    </source>
</evidence>
<dbReference type="RefSeq" id="WP_094854253.1">
    <property type="nucleotide sequence ID" value="NZ_NEVM01000005.1"/>
</dbReference>
<dbReference type="GO" id="GO:0005829">
    <property type="term" value="C:cytosol"/>
    <property type="evidence" value="ECO:0007669"/>
    <property type="project" value="TreeGrafter"/>
</dbReference>
<evidence type="ECO:0000313" key="7">
    <source>
        <dbReference type="Proteomes" id="UP000216020"/>
    </source>
</evidence>
<dbReference type="PRINTS" id="PR00034">
    <property type="entry name" value="HTHCRP"/>
</dbReference>
<dbReference type="InterPro" id="IPR014710">
    <property type="entry name" value="RmlC-like_jellyroll"/>
</dbReference>
<feature type="domain" description="HTH crp-type" evidence="5">
    <location>
        <begin position="157"/>
        <end position="225"/>
    </location>
</feature>
<evidence type="ECO:0000259" key="5">
    <source>
        <dbReference type="PROSITE" id="PS51063"/>
    </source>
</evidence>
<dbReference type="InterPro" id="IPR018490">
    <property type="entry name" value="cNMP-bd_dom_sf"/>
</dbReference>
<reference evidence="7" key="1">
    <citation type="submission" date="2017-05" db="EMBL/GenBank/DDBJ databases">
        <title>Complete and WGS of Bordetella genogroups.</title>
        <authorList>
            <person name="Spilker T."/>
            <person name="Lipuma J."/>
        </authorList>
    </citation>
    <scope>NUCLEOTIDE SEQUENCE [LARGE SCALE GENOMIC DNA]</scope>
    <source>
        <strain evidence="7">AU16122</strain>
    </source>
</reference>
<protein>
    <submittedName>
        <fullName evidence="6">Cyclic nucleotide-binding protein</fullName>
    </submittedName>
</protein>
<dbReference type="Pfam" id="PF13545">
    <property type="entry name" value="HTH_Crp_2"/>
    <property type="match status" value="1"/>
</dbReference>
<proteinExistence type="predicted"/>